<feature type="domain" description="PAS" evidence="11">
    <location>
        <begin position="279"/>
        <end position="324"/>
    </location>
</feature>
<keyword evidence="8" id="KW-0843">Virulence</keyword>
<dbReference type="GO" id="GO:0005524">
    <property type="term" value="F:ATP binding"/>
    <property type="evidence" value="ECO:0007669"/>
    <property type="project" value="UniProtKB-KW"/>
</dbReference>
<organism evidence="13 14">
    <name type="scientific">Rhodohalobacter mucosus</name>
    <dbReference type="NCBI Taxonomy" id="2079485"/>
    <lineage>
        <taxon>Bacteria</taxon>
        <taxon>Pseudomonadati</taxon>
        <taxon>Balneolota</taxon>
        <taxon>Balneolia</taxon>
        <taxon>Balneolales</taxon>
        <taxon>Balneolaceae</taxon>
        <taxon>Rhodohalobacter</taxon>
    </lineage>
</organism>
<dbReference type="Pfam" id="PF08447">
    <property type="entry name" value="PAS_3"/>
    <property type="match status" value="1"/>
</dbReference>
<dbReference type="CDD" id="cd00130">
    <property type="entry name" value="PAS"/>
    <property type="match status" value="4"/>
</dbReference>
<evidence type="ECO:0000313" key="13">
    <source>
        <dbReference type="EMBL" id="PWN07534.1"/>
    </source>
</evidence>
<accession>A0A316TXW1</accession>
<dbReference type="InterPro" id="IPR013656">
    <property type="entry name" value="PAS_4"/>
</dbReference>
<keyword evidence="4" id="KW-0808">Transferase</keyword>
<evidence type="ECO:0000259" key="10">
    <source>
        <dbReference type="PROSITE" id="PS50109"/>
    </source>
</evidence>
<feature type="coiled-coil region" evidence="9">
    <location>
        <begin position="237"/>
        <end position="264"/>
    </location>
</feature>
<feature type="domain" description="Histidine kinase" evidence="10">
    <location>
        <begin position="636"/>
        <end position="834"/>
    </location>
</feature>
<dbReference type="EC" id="2.7.13.3" evidence="2"/>
<dbReference type="InterPro" id="IPR000700">
    <property type="entry name" value="PAS-assoc_C"/>
</dbReference>
<sequence>MSNKLTKEKDKSGFFESEAMFIYDHYTYRIIDVNDAAVRKYGYSTNEFRSMKVTDLGDKAEFKTLNTGDSAVQPASVWIHHSKKGDRFYIQFTRQHIKYHGDLVQLAVAHDISDKVDTLGTNLHTLPRVDTMKAQLPVATIEWDKDANVRDWSDAATRIFGWSFSEIIGKNLFEIGMLPSKLKDKAEENIGKFIEKKSTYFSIDSEQRTKSGDKLFCTWHNAAIYDQSGKLLSIYSLVEDITAKKEAELKLKESEERFRVLSDASLVGIYMLQDFNFRYVNPRLCEMSGYREEELVEDISPFDLIHRDDQDKLSKLREMWQNSEIDSFEIDLRAVTKRQKTIHVKVYGSKIMMKDKPALIGVVVDQTKQIEATEKYKTSVESYRALFDSIGDAIYIQDRDGKFIEVNKTALDMNGYSRNEIIGKDPIMLAAPGKVDLEYSQQLFEKALSGEKQEFEWWGKRKNGEVFPKNVRLSPGNYFGEKAVITISRDISDQYEQQKELRHNEELFRQLFQNAPIGIALLDDHKEIQMANHGFEEIFGYKFEDIKGLAIDSVIAPDDKYEEAQSLSESKEPFETTSVRRKRDGSLIDVLIYGVPVLLEGRTIAIYGIYVDITDRKKAERQIRQSLEEKEVLLSEIHHRVKNNLAVITGLLELQSHRTANEIASKALKDSQMRINSMALIHEKLYQSETLSNIEFDHYVKELIEVIMKTHALKAEDVDVQFDTDPIQFAITQAIPCGLLLNEIVTNVFKHAFPDTFKGDPKISIALKNIGDNRVELNVRDNGVGLPADFDTLGKKSLGITLIKTLSKQIEAEVDVDTQNGTGFRFRFDIEPQQS</sequence>
<dbReference type="Pfam" id="PF02518">
    <property type="entry name" value="HATPase_c"/>
    <property type="match status" value="1"/>
</dbReference>
<dbReference type="InterPro" id="IPR011495">
    <property type="entry name" value="Sig_transdc_His_kin_sub2_dim/P"/>
</dbReference>
<dbReference type="AlphaFoldDB" id="A0A316TXW1"/>
<comment type="caution">
    <text evidence="13">The sequence shown here is derived from an EMBL/GenBank/DDBJ whole genome shotgun (WGS) entry which is preliminary data.</text>
</comment>
<dbReference type="PROSITE" id="PS50109">
    <property type="entry name" value="HIS_KIN"/>
    <property type="match status" value="1"/>
</dbReference>
<dbReference type="NCBIfam" id="TIGR00229">
    <property type="entry name" value="sensory_box"/>
    <property type="match status" value="5"/>
</dbReference>
<dbReference type="PANTHER" id="PTHR41523:SF8">
    <property type="entry name" value="ETHYLENE RESPONSE SENSOR PROTEIN"/>
    <property type="match status" value="1"/>
</dbReference>
<comment type="catalytic activity">
    <reaction evidence="1">
        <text>ATP + protein L-histidine = ADP + protein N-phospho-L-histidine.</text>
        <dbReference type="EC" id="2.7.13.3"/>
    </reaction>
</comment>
<dbReference type="SUPFAM" id="SSF55874">
    <property type="entry name" value="ATPase domain of HSP90 chaperone/DNA topoisomerase II/histidine kinase"/>
    <property type="match status" value="1"/>
</dbReference>
<gene>
    <name evidence="13" type="ORF">DDZ15_04555</name>
</gene>
<evidence type="ECO:0000256" key="3">
    <source>
        <dbReference type="ARBA" id="ARBA00022553"/>
    </source>
</evidence>
<dbReference type="InterPro" id="IPR000014">
    <property type="entry name" value="PAS"/>
</dbReference>
<evidence type="ECO:0000313" key="14">
    <source>
        <dbReference type="Proteomes" id="UP000245533"/>
    </source>
</evidence>
<evidence type="ECO:0000256" key="7">
    <source>
        <dbReference type="ARBA" id="ARBA00022840"/>
    </source>
</evidence>
<keyword evidence="14" id="KW-1185">Reference proteome</keyword>
<keyword evidence="5" id="KW-0547">Nucleotide-binding</keyword>
<evidence type="ECO:0000256" key="1">
    <source>
        <dbReference type="ARBA" id="ARBA00000085"/>
    </source>
</evidence>
<evidence type="ECO:0000256" key="6">
    <source>
        <dbReference type="ARBA" id="ARBA00022777"/>
    </source>
</evidence>
<evidence type="ECO:0000259" key="12">
    <source>
        <dbReference type="PROSITE" id="PS50113"/>
    </source>
</evidence>
<feature type="domain" description="PAC" evidence="12">
    <location>
        <begin position="201"/>
        <end position="253"/>
    </location>
</feature>
<evidence type="ECO:0000259" key="11">
    <source>
        <dbReference type="PROSITE" id="PS50112"/>
    </source>
</evidence>
<keyword evidence="3" id="KW-0597">Phosphoprotein</keyword>
<dbReference type="InterPro" id="IPR013655">
    <property type="entry name" value="PAS_fold_3"/>
</dbReference>
<dbReference type="RefSeq" id="WP_109645337.1">
    <property type="nucleotide sequence ID" value="NZ_QGGB01000003.1"/>
</dbReference>
<dbReference type="InterPro" id="IPR001610">
    <property type="entry name" value="PAC"/>
</dbReference>
<dbReference type="InterPro" id="IPR003594">
    <property type="entry name" value="HATPase_dom"/>
</dbReference>
<dbReference type="Gene3D" id="3.30.450.20">
    <property type="entry name" value="PAS domain"/>
    <property type="match status" value="5"/>
</dbReference>
<dbReference type="Pfam" id="PF07568">
    <property type="entry name" value="HisKA_2"/>
    <property type="match status" value="1"/>
</dbReference>
<feature type="domain" description="PAS" evidence="11">
    <location>
        <begin position="504"/>
        <end position="560"/>
    </location>
</feature>
<dbReference type="SMART" id="SM00086">
    <property type="entry name" value="PAC"/>
    <property type="match status" value="4"/>
</dbReference>
<name>A0A316TXW1_9BACT</name>
<keyword evidence="6" id="KW-0418">Kinase</keyword>
<dbReference type="PROSITE" id="PS50113">
    <property type="entry name" value="PAC"/>
    <property type="match status" value="2"/>
</dbReference>
<keyword evidence="7" id="KW-0067">ATP-binding</keyword>
<dbReference type="SUPFAM" id="SSF55785">
    <property type="entry name" value="PYP-like sensor domain (PAS domain)"/>
    <property type="match status" value="5"/>
</dbReference>
<dbReference type="GO" id="GO:0004673">
    <property type="term" value="F:protein histidine kinase activity"/>
    <property type="evidence" value="ECO:0007669"/>
    <property type="project" value="UniProtKB-EC"/>
</dbReference>
<dbReference type="InterPro" id="IPR036890">
    <property type="entry name" value="HATPase_C_sf"/>
</dbReference>
<dbReference type="SMART" id="SM00091">
    <property type="entry name" value="PAS"/>
    <property type="match status" value="5"/>
</dbReference>
<dbReference type="EMBL" id="QGGB01000003">
    <property type="protein sequence ID" value="PWN07534.1"/>
    <property type="molecule type" value="Genomic_DNA"/>
</dbReference>
<reference evidence="13 14" key="1">
    <citation type="submission" date="2018-05" db="EMBL/GenBank/DDBJ databases">
        <title>Rhodohalobacter halophilus gen. nov., sp. nov., a moderately halophilic member of the family Balneolaceae.</title>
        <authorList>
            <person name="Liu Z.-W."/>
        </authorList>
    </citation>
    <scope>NUCLEOTIDE SEQUENCE [LARGE SCALE GENOMIC DNA]</scope>
    <source>
        <strain evidence="13 14">8A47</strain>
    </source>
</reference>
<dbReference type="InterPro" id="IPR035965">
    <property type="entry name" value="PAS-like_dom_sf"/>
</dbReference>
<evidence type="ECO:0000256" key="4">
    <source>
        <dbReference type="ARBA" id="ARBA00022679"/>
    </source>
</evidence>
<dbReference type="OrthoDB" id="1223659at2"/>
<dbReference type="SMART" id="SM00387">
    <property type="entry name" value="HATPase_c"/>
    <property type="match status" value="1"/>
</dbReference>
<evidence type="ECO:0000256" key="5">
    <source>
        <dbReference type="ARBA" id="ARBA00022741"/>
    </source>
</evidence>
<dbReference type="Pfam" id="PF08448">
    <property type="entry name" value="PAS_4"/>
    <property type="match status" value="1"/>
</dbReference>
<evidence type="ECO:0000256" key="2">
    <source>
        <dbReference type="ARBA" id="ARBA00012438"/>
    </source>
</evidence>
<feature type="domain" description="PAS" evidence="11">
    <location>
        <begin position="379"/>
        <end position="451"/>
    </location>
</feature>
<dbReference type="InterPro" id="IPR005467">
    <property type="entry name" value="His_kinase_dom"/>
</dbReference>
<feature type="domain" description="PAC" evidence="12">
    <location>
        <begin position="572"/>
        <end position="625"/>
    </location>
</feature>
<dbReference type="Gene3D" id="3.30.565.10">
    <property type="entry name" value="Histidine kinase-like ATPase, C-terminal domain"/>
    <property type="match status" value="1"/>
</dbReference>
<protein>
    <recommendedName>
        <fullName evidence="2">histidine kinase</fullName>
        <ecNumber evidence="2">2.7.13.3</ecNumber>
    </recommendedName>
</protein>
<proteinExistence type="predicted"/>
<dbReference type="Pfam" id="PF13426">
    <property type="entry name" value="PAS_9"/>
    <property type="match status" value="3"/>
</dbReference>
<keyword evidence="9" id="KW-0175">Coiled coil</keyword>
<dbReference type="PANTHER" id="PTHR41523">
    <property type="entry name" value="TWO-COMPONENT SYSTEM SENSOR PROTEIN"/>
    <property type="match status" value="1"/>
</dbReference>
<feature type="domain" description="PAS" evidence="11">
    <location>
        <begin position="144"/>
        <end position="197"/>
    </location>
</feature>
<evidence type="ECO:0000256" key="8">
    <source>
        <dbReference type="ARBA" id="ARBA00023026"/>
    </source>
</evidence>
<evidence type="ECO:0000256" key="9">
    <source>
        <dbReference type="SAM" id="Coils"/>
    </source>
</evidence>
<dbReference type="PROSITE" id="PS50112">
    <property type="entry name" value="PAS"/>
    <property type="match status" value="4"/>
</dbReference>
<dbReference type="Proteomes" id="UP000245533">
    <property type="component" value="Unassembled WGS sequence"/>
</dbReference>